<protein>
    <recommendedName>
        <fullName evidence="2">TRASH domain-containing protein</fullName>
    </recommendedName>
</protein>
<evidence type="ECO:0008006" key="2">
    <source>
        <dbReference type="Google" id="ProtNLM"/>
    </source>
</evidence>
<evidence type="ECO:0000313" key="1">
    <source>
        <dbReference type="EMBL" id="QJA88699.1"/>
    </source>
</evidence>
<sequence length="58" mass="6723">MEKCDNCFNEFNGVPFDGNGEPITPKMLEYGKEVEKVYSFCSMRCLGKWEEEHPLDEA</sequence>
<name>A0A6M3L332_9ZZZZ</name>
<proteinExistence type="predicted"/>
<organism evidence="1">
    <name type="scientific">viral metagenome</name>
    <dbReference type="NCBI Taxonomy" id="1070528"/>
    <lineage>
        <taxon>unclassified sequences</taxon>
        <taxon>metagenomes</taxon>
        <taxon>organismal metagenomes</taxon>
    </lineage>
</organism>
<dbReference type="EMBL" id="MT142798">
    <property type="protein sequence ID" value="QJA88699.1"/>
    <property type="molecule type" value="Genomic_DNA"/>
</dbReference>
<reference evidence="1" key="1">
    <citation type="submission" date="2020-03" db="EMBL/GenBank/DDBJ databases">
        <title>The deep terrestrial virosphere.</title>
        <authorList>
            <person name="Holmfeldt K."/>
            <person name="Nilsson E."/>
            <person name="Simone D."/>
            <person name="Lopez-Fernandez M."/>
            <person name="Wu X."/>
            <person name="de Brujin I."/>
            <person name="Lundin D."/>
            <person name="Andersson A."/>
            <person name="Bertilsson S."/>
            <person name="Dopson M."/>
        </authorList>
    </citation>
    <scope>NUCLEOTIDE SEQUENCE</scope>
    <source>
        <strain evidence="1">MM415B02705</strain>
    </source>
</reference>
<dbReference type="AlphaFoldDB" id="A0A6M3L332"/>
<accession>A0A6M3L332</accession>
<gene>
    <name evidence="1" type="ORF">MM415B02705_0006</name>
</gene>